<evidence type="ECO:0000259" key="12">
    <source>
        <dbReference type="Pfam" id="PF13802"/>
    </source>
</evidence>
<dbReference type="Pfam" id="PF01055">
    <property type="entry name" value="Glyco_hydro_31_2nd"/>
    <property type="match status" value="1"/>
</dbReference>
<dbReference type="PANTHER" id="PTHR22762">
    <property type="entry name" value="ALPHA-GLUCOSIDASE"/>
    <property type="match status" value="1"/>
</dbReference>
<keyword evidence="4" id="KW-0732">Signal</keyword>
<comment type="similarity">
    <text evidence="3 10">Belongs to the glycosyl hydrolase 31 family.</text>
</comment>
<evidence type="ECO:0000256" key="3">
    <source>
        <dbReference type="ARBA" id="ARBA00007806"/>
    </source>
</evidence>
<accession>A0AAU9JTU4</accession>
<evidence type="ECO:0000313" key="15">
    <source>
        <dbReference type="Proteomes" id="UP001162131"/>
    </source>
</evidence>
<dbReference type="InterPro" id="IPR025887">
    <property type="entry name" value="Glyco_hydro_31_N_dom"/>
</dbReference>
<dbReference type="Pfam" id="PF21365">
    <property type="entry name" value="Glyco_hydro_31_3rd"/>
    <property type="match status" value="1"/>
</dbReference>
<dbReference type="Gene3D" id="2.60.40.1180">
    <property type="entry name" value="Golgi alpha-mannosidase II"/>
    <property type="match status" value="2"/>
</dbReference>
<gene>
    <name evidence="14" type="ORF">BSTOLATCC_MIC45805</name>
</gene>
<dbReference type="Gene3D" id="2.60.40.1760">
    <property type="entry name" value="glycosyl hydrolase (family 31)"/>
    <property type="match status" value="1"/>
</dbReference>
<feature type="domain" description="Glycoside hydrolase family 31 TIM barrel" evidence="11">
    <location>
        <begin position="349"/>
        <end position="675"/>
    </location>
</feature>
<dbReference type="Pfam" id="PF13802">
    <property type="entry name" value="Gal_mutarotas_2"/>
    <property type="match status" value="1"/>
</dbReference>
<evidence type="ECO:0000259" key="13">
    <source>
        <dbReference type="Pfam" id="PF21365"/>
    </source>
</evidence>
<dbReference type="SUPFAM" id="SSF74650">
    <property type="entry name" value="Galactose mutarotase-like"/>
    <property type="match status" value="1"/>
</dbReference>
<dbReference type="SUPFAM" id="SSF51011">
    <property type="entry name" value="Glycosyl hydrolase domain"/>
    <property type="match status" value="1"/>
</dbReference>
<comment type="caution">
    <text evidence="14">The sequence shown here is derived from an EMBL/GenBank/DDBJ whole genome shotgun (WGS) entry which is preliminary data.</text>
</comment>
<keyword evidence="7" id="KW-0325">Glycoprotein</keyword>
<evidence type="ECO:0000256" key="5">
    <source>
        <dbReference type="ARBA" id="ARBA00022801"/>
    </source>
</evidence>
<evidence type="ECO:0000256" key="2">
    <source>
        <dbReference type="ARBA" id="ARBA00004833"/>
    </source>
</evidence>
<dbReference type="SUPFAM" id="SSF51445">
    <property type="entry name" value="(Trans)glycosidases"/>
    <property type="match status" value="1"/>
</dbReference>
<dbReference type="GO" id="GO:0005975">
    <property type="term" value="P:carbohydrate metabolic process"/>
    <property type="evidence" value="ECO:0007669"/>
    <property type="project" value="InterPro"/>
</dbReference>
<keyword evidence="8 10" id="KW-0326">Glycosidase</keyword>
<feature type="domain" description="Glycoside hydrolase family 31 N-terminal" evidence="12">
    <location>
        <begin position="112"/>
        <end position="306"/>
    </location>
</feature>
<name>A0AAU9JTU4_9CILI</name>
<dbReference type="InterPro" id="IPR011013">
    <property type="entry name" value="Gal_mutarotase_sf_dom"/>
</dbReference>
<feature type="domain" description="Glycosyl hydrolase family 31 C-terminal" evidence="13">
    <location>
        <begin position="683"/>
        <end position="768"/>
    </location>
</feature>
<dbReference type="Proteomes" id="UP001162131">
    <property type="component" value="Unassembled WGS sequence"/>
</dbReference>
<dbReference type="AlphaFoldDB" id="A0AAU9JTU4"/>
<dbReference type="InterPro" id="IPR017853">
    <property type="entry name" value="GH"/>
</dbReference>
<dbReference type="GO" id="GO:0090599">
    <property type="term" value="F:alpha-glucosidase activity"/>
    <property type="evidence" value="ECO:0007669"/>
    <property type="project" value="TreeGrafter"/>
</dbReference>
<proteinExistence type="inferred from homology"/>
<dbReference type="EMBL" id="CAJZBQ010000045">
    <property type="protein sequence ID" value="CAG9328353.1"/>
    <property type="molecule type" value="Genomic_DNA"/>
</dbReference>
<dbReference type="GO" id="GO:0006491">
    <property type="term" value="P:N-glycan processing"/>
    <property type="evidence" value="ECO:0007669"/>
    <property type="project" value="TreeGrafter"/>
</dbReference>
<reference evidence="14" key="1">
    <citation type="submission" date="2021-09" db="EMBL/GenBank/DDBJ databases">
        <authorList>
            <consortium name="AG Swart"/>
            <person name="Singh M."/>
            <person name="Singh A."/>
            <person name="Seah K."/>
            <person name="Emmerich C."/>
        </authorList>
    </citation>
    <scope>NUCLEOTIDE SEQUENCE</scope>
    <source>
        <strain evidence="14">ATCC30299</strain>
    </source>
</reference>
<dbReference type="InterPro" id="IPR000322">
    <property type="entry name" value="Glyco_hydro_31_TIM"/>
</dbReference>
<dbReference type="GO" id="GO:0030246">
    <property type="term" value="F:carbohydrate binding"/>
    <property type="evidence" value="ECO:0007669"/>
    <property type="project" value="InterPro"/>
</dbReference>
<evidence type="ECO:0000256" key="7">
    <source>
        <dbReference type="ARBA" id="ARBA00023180"/>
    </source>
</evidence>
<dbReference type="InterPro" id="IPR048395">
    <property type="entry name" value="Glyco_hydro_31_C"/>
</dbReference>
<sequence>MSHGDLMKSWTESSFCYRNRTLSKNNSLSKPSGLRFEIKYAILPDSVMRIPGGISFKAGSAFEDQPFLKGEIIMYSTTGNLHTYFDEIIPIYKRFRIPTSDVLNENLLSRVPHSCISISNNCVIWEHASKKYVLNLNPFSINCYYLGQLYLTVNGNSLMNFERYRKKNEKIIVKNAKNIGDCPMKIIDATGIYEEVDGGLKIAEGLWSEKWKQWIDHKPRGPCSVGLDFEFEKATHLFGLAAHANSLALQDTADEAPYRLFNFDNFMYDLGSTKPLYGSSTFLLSRTKNEASAGIFWMNSSDTWVDISTHDSYKRTHWMSEAGIMEFVLMVEPSPLKVIESFTMFTGPPSFPPLYSLGYHQSRWNYSQADVKEVSEGFDKNNIPLDSIWTDIDSVDDFKYLTWNHKLFPNPIEIQDYLNLKGRKMFMIADPHVKRSFKYPIYAEAHSKGLLVTDINGYEFMEDCWPGNACWLDFCNIDTRKLWAEFIGFNKHEDSTSCLSFWNDMNEPALFFGPEKTLPKWTLHGDYEHREVHNLYGMYIQRATYEGAYNRSLGKDRPFILARAFYTGSQRYGARWTGDSSAIWEYLDYSAPLMLSMAVCGLCFTGGDVGGYFSDPCPELFVRWYQLGAFMPFFRSHSDNLSKRREPWKFGQPALSLIREAIQDRYKLLPYWYTLFYQYCCEGTPVILPMFALYPADDFSITLDRQFHIGPALLVVSISKPLQKSISVYLPEGRWYDYHTYQECDHGNIYYQTSEFWIPSFIKGGHAIPRQDTLRSCSRDMFYDDYTWIVALDRNLQSQGQIYIDDTCTYQYKSGKYIFATMSFANLSLKYQVHKGMNLHNSISKIVILGLSKIPESIFADDSSEEKLSIPFSVLDGVITLKNCPFHIDEPFTLNFY</sequence>
<evidence type="ECO:0000313" key="14">
    <source>
        <dbReference type="EMBL" id="CAG9328353.1"/>
    </source>
</evidence>
<dbReference type="Gene3D" id="3.20.20.80">
    <property type="entry name" value="Glycosidases"/>
    <property type="match status" value="2"/>
</dbReference>
<evidence type="ECO:0000256" key="10">
    <source>
        <dbReference type="RuleBase" id="RU361185"/>
    </source>
</evidence>
<keyword evidence="6" id="KW-0256">Endoplasmic reticulum</keyword>
<keyword evidence="15" id="KW-1185">Reference proteome</keyword>
<dbReference type="InterPro" id="IPR013780">
    <property type="entry name" value="Glyco_hydro_b"/>
</dbReference>
<evidence type="ECO:0000256" key="1">
    <source>
        <dbReference type="ARBA" id="ARBA00004240"/>
    </source>
</evidence>
<evidence type="ECO:0000256" key="6">
    <source>
        <dbReference type="ARBA" id="ARBA00022824"/>
    </source>
</evidence>
<dbReference type="GO" id="GO:0005783">
    <property type="term" value="C:endoplasmic reticulum"/>
    <property type="evidence" value="ECO:0007669"/>
    <property type="project" value="UniProtKB-SubCell"/>
</dbReference>
<dbReference type="PANTHER" id="PTHR22762:SF54">
    <property type="entry name" value="BCDNA.GH04962"/>
    <property type="match status" value="1"/>
</dbReference>
<protein>
    <recommendedName>
        <fullName evidence="9">Glucosidase II subunit alpha</fullName>
    </recommendedName>
</protein>
<evidence type="ECO:0000256" key="8">
    <source>
        <dbReference type="ARBA" id="ARBA00023295"/>
    </source>
</evidence>
<keyword evidence="5 10" id="KW-0378">Hydrolase</keyword>
<evidence type="ECO:0000256" key="9">
    <source>
        <dbReference type="ARBA" id="ARBA00042895"/>
    </source>
</evidence>
<organism evidence="14 15">
    <name type="scientific">Blepharisma stoltei</name>
    <dbReference type="NCBI Taxonomy" id="1481888"/>
    <lineage>
        <taxon>Eukaryota</taxon>
        <taxon>Sar</taxon>
        <taxon>Alveolata</taxon>
        <taxon>Ciliophora</taxon>
        <taxon>Postciliodesmatophora</taxon>
        <taxon>Heterotrichea</taxon>
        <taxon>Heterotrichida</taxon>
        <taxon>Blepharismidae</taxon>
        <taxon>Blepharisma</taxon>
    </lineage>
</organism>
<dbReference type="CDD" id="cd06603">
    <property type="entry name" value="GH31_GANC_GANAB_alpha"/>
    <property type="match status" value="1"/>
</dbReference>
<comment type="subcellular location">
    <subcellularLocation>
        <location evidence="1">Endoplasmic reticulum</location>
    </subcellularLocation>
</comment>
<evidence type="ECO:0000256" key="4">
    <source>
        <dbReference type="ARBA" id="ARBA00022729"/>
    </source>
</evidence>
<comment type="pathway">
    <text evidence="2">Glycan metabolism; N-glycan metabolism.</text>
</comment>
<evidence type="ECO:0000259" key="11">
    <source>
        <dbReference type="Pfam" id="PF01055"/>
    </source>
</evidence>
<dbReference type="CDD" id="cd14752">
    <property type="entry name" value="GH31_N"/>
    <property type="match status" value="1"/>
</dbReference>